<reference evidence="2" key="1">
    <citation type="journal article" date="2019" name="Int. J. Syst. Evol. Microbiol.">
        <title>The Global Catalogue of Microorganisms (GCM) 10K type strain sequencing project: providing services to taxonomists for standard genome sequencing and annotation.</title>
        <authorList>
            <consortium name="The Broad Institute Genomics Platform"/>
            <consortium name="The Broad Institute Genome Sequencing Center for Infectious Disease"/>
            <person name="Wu L."/>
            <person name="Ma J."/>
        </authorList>
    </citation>
    <scope>NUCLEOTIDE SEQUENCE [LARGE SCALE GENOMIC DNA]</scope>
    <source>
        <strain evidence="2">KCTC 52490</strain>
    </source>
</reference>
<sequence>MKTIVVKRYPTLYKGSTLRNTPIATADLSSGVQISALHLDEGAIDSTKWRINGTIMYLSGSRLLPRQQIRIQITFAYSLNKGSYWRRQSLHTYASRNGRFKRRTTQTHHALNS</sequence>
<accession>A0ABW6AQZ1</accession>
<comment type="caution">
    <text evidence="1">The sequence shown here is derived from an EMBL/GenBank/DDBJ whole genome shotgun (WGS) entry which is preliminary data.</text>
</comment>
<dbReference type="EMBL" id="JBHUOM010000042">
    <property type="protein sequence ID" value="MFD2937646.1"/>
    <property type="molecule type" value="Genomic_DNA"/>
</dbReference>
<proteinExistence type="predicted"/>
<dbReference type="Proteomes" id="UP001597512">
    <property type="component" value="Unassembled WGS sequence"/>
</dbReference>
<name>A0ABW6AQZ1_9BACT</name>
<evidence type="ECO:0000313" key="1">
    <source>
        <dbReference type="EMBL" id="MFD2937646.1"/>
    </source>
</evidence>
<keyword evidence="2" id="KW-1185">Reference proteome</keyword>
<organism evidence="1 2">
    <name type="scientific">Spirosoma flavum</name>
    <dbReference type="NCBI Taxonomy" id="2048557"/>
    <lineage>
        <taxon>Bacteria</taxon>
        <taxon>Pseudomonadati</taxon>
        <taxon>Bacteroidota</taxon>
        <taxon>Cytophagia</taxon>
        <taxon>Cytophagales</taxon>
        <taxon>Cytophagaceae</taxon>
        <taxon>Spirosoma</taxon>
    </lineage>
</organism>
<protein>
    <submittedName>
        <fullName evidence="1">Uncharacterized protein</fullName>
    </submittedName>
</protein>
<gene>
    <name evidence="1" type="ORF">ACFS25_28000</name>
</gene>
<evidence type="ECO:0000313" key="2">
    <source>
        <dbReference type="Proteomes" id="UP001597512"/>
    </source>
</evidence>
<dbReference type="RefSeq" id="WP_381507930.1">
    <property type="nucleotide sequence ID" value="NZ_JBHUOM010000042.1"/>
</dbReference>